<dbReference type="AlphaFoldDB" id="A0A183UL81"/>
<organism evidence="2 3">
    <name type="scientific">Toxocara canis</name>
    <name type="common">Canine roundworm</name>
    <dbReference type="NCBI Taxonomy" id="6265"/>
    <lineage>
        <taxon>Eukaryota</taxon>
        <taxon>Metazoa</taxon>
        <taxon>Ecdysozoa</taxon>
        <taxon>Nematoda</taxon>
        <taxon>Chromadorea</taxon>
        <taxon>Rhabditida</taxon>
        <taxon>Spirurina</taxon>
        <taxon>Ascaridomorpha</taxon>
        <taxon>Ascaridoidea</taxon>
        <taxon>Toxocaridae</taxon>
        <taxon>Toxocara</taxon>
    </lineage>
</organism>
<proteinExistence type="predicted"/>
<evidence type="ECO:0000313" key="1">
    <source>
        <dbReference type="EMBL" id="VDM40572.1"/>
    </source>
</evidence>
<dbReference type="WBParaSite" id="TCNE_0000925101-mRNA-1">
    <property type="protein sequence ID" value="TCNE_0000925101-mRNA-1"/>
    <property type="gene ID" value="TCNE_0000925101"/>
</dbReference>
<evidence type="ECO:0000313" key="3">
    <source>
        <dbReference type="WBParaSite" id="TCNE_0000925101-mRNA-1"/>
    </source>
</evidence>
<dbReference type="EMBL" id="UYWY01020122">
    <property type="protein sequence ID" value="VDM40572.1"/>
    <property type="molecule type" value="Genomic_DNA"/>
</dbReference>
<evidence type="ECO:0000313" key="2">
    <source>
        <dbReference type="Proteomes" id="UP000050794"/>
    </source>
</evidence>
<reference evidence="1 2" key="2">
    <citation type="submission" date="2018-11" db="EMBL/GenBank/DDBJ databases">
        <authorList>
            <consortium name="Pathogen Informatics"/>
        </authorList>
    </citation>
    <scope>NUCLEOTIDE SEQUENCE [LARGE SCALE GENOMIC DNA]</scope>
</reference>
<keyword evidence="2" id="KW-1185">Reference proteome</keyword>
<reference evidence="3" key="1">
    <citation type="submission" date="2016-06" db="UniProtKB">
        <authorList>
            <consortium name="WormBaseParasite"/>
        </authorList>
    </citation>
    <scope>IDENTIFICATION</scope>
</reference>
<dbReference type="Proteomes" id="UP000050794">
    <property type="component" value="Unassembled WGS sequence"/>
</dbReference>
<name>A0A183UL81_TOXCA</name>
<gene>
    <name evidence="1" type="ORF">TCNE_LOCUS9251</name>
</gene>
<accession>A0A183UL81</accession>
<sequence length="551" mass="61694">MTLETGSPSSAESFQKLMYELLCVWHGVKKQGEAVLEEGEKKKVVRKMICRLLVELDKRIANLSSEIPSDSENTQKFFEEWAMLTWNVLCVTMRLCPGGLLCAASLPSEEERLILAPLNTALVKLVNKAYPIRAPPGITESDQSYKRFFQYFGQTLHTLHNFYSMLDSLTIGGDVHEFVADLATFGDTQLRLCIETFKEFSNQAGKNFSFSFAECCRILSTAMQGERLWIAARAAQVQRMTDYGPLAFEAISPLIAFYTNMIYTLGILAARLQGFRYESTLVRNLFVDEDPVFSLVSMVFAALELLLSDAVLATEPSTNAILVTNNLFPMQCGALVRGVLFRDFQVQVVSEETAAQVQVEMRRQKLLQHAGTLPSFPSAALLAVKPATGVKRNNATVSAVPFLLIYESSFIEGGNTAHKKSDVNSKESVFIIPTYNSKHRFWSGSYPHLLCTTRQKRAMCRELLNVYLAAFANDQCSCNFKDSVLDSRSAQIGKRPLFYFHVKATFFSPAGGIASAHTLSLPFTIATRRNQARLLLSYRQKIEKIRRSLLS</sequence>
<protein>
    <submittedName>
        <fullName evidence="3">Retinoblastoma-like protein 1</fullName>
    </submittedName>
</protein>